<protein>
    <submittedName>
        <fullName evidence="1">PAC2 family protein</fullName>
    </submittedName>
</protein>
<reference evidence="1" key="1">
    <citation type="submission" date="2020-10" db="EMBL/GenBank/DDBJ databases">
        <authorList>
            <person name="Gilroy R."/>
        </authorList>
    </citation>
    <scope>NUCLEOTIDE SEQUENCE</scope>
    <source>
        <strain evidence="1">ChiGjej1B1-24693</strain>
    </source>
</reference>
<dbReference type="EMBL" id="DVLP01000181">
    <property type="protein sequence ID" value="HIT75109.1"/>
    <property type="molecule type" value="Genomic_DNA"/>
</dbReference>
<sequence>EDDEEIAEYVAGLEESQDAADLPEATGDAIAADFERYLRRRNHGV</sequence>
<reference evidence="1" key="2">
    <citation type="journal article" date="2021" name="PeerJ">
        <title>Extensive microbial diversity within the chicken gut microbiome revealed by metagenomics and culture.</title>
        <authorList>
            <person name="Gilroy R."/>
            <person name="Ravi A."/>
            <person name="Getino M."/>
            <person name="Pursley I."/>
            <person name="Horton D.L."/>
            <person name="Alikhan N.F."/>
            <person name="Baker D."/>
            <person name="Gharbi K."/>
            <person name="Hall N."/>
            <person name="Watson M."/>
            <person name="Adriaenssens E.M."/>
            <person name="Foster-Nyarko E."/>
            <person name="Jarju S."/>
            <person name="Secka A."/>
            <person name="Antonio M."/>
            <person name="Oren A."/>
            <person name="Chaudhuri R.R."/>
            <person name="La Ragione R."/>
            <person name="Hildebrand F."/>
            <person name="Pallen M.J."/>
        </authorList>
    </citation>
    <scope>NUCLEOTIDE SEQUENCE</scope>
    <source>
        <strain evidence="1">ChiGjej1B1-24693</strain>
    </source>
</reference>
<organism evidence="1 2">
    <name type="scientific">Candidatus Avipropionibacterium avicola</name>
    <dbReference type="NCBI Taxonomy" id="2840701"/>
    <lineage>
        <taxon>Bacteria</taxon>
        <taxon>Bacillati</taxon>
        <taxon>Actinomycetota</taxon>
        <taxon>Actinomycetes</taxon>
        <taxon>Propionibacteriales</taxon>
        <taxon>Propionibacteriaceae</taxon>
        <taxon>Propionibacteriaceae incertae sedis</taxon>
        <taxon>Candidatus Avipropionibacterium</taxon>
    </lineage>
</organism>
<dbReference type="Proteomes" id="UP000886842">
    <property type="component" value="Unassembled WGS sequence"/>
</dbReference>
<name>A0A9D1KLC9_9ACTN</name>
<feature type="non-terminal residue" evidence="1">
    <location>
        <position position="1"/>
    </location>
</feature>
<gene>
    <name evidence="1" type="ORF">IAA98_05965</name>
</gene>
<comment type="caution">
    <text evidence="1">The sequence shown here is derived from an EMBL/GenBank/DDBJ whole genome shotgun (WGS) entry which is preliminary data.</text>
</comment>
<evidence type="ECO:0000313" key="2">
    <source>
        <dbReference type="Proteomes" id="UP000886842"/>
    </source>
</evidence>
<accession>A0A9D1KLC9</accession>
<dbReference type="AlphaFoldDB" id="A0A9D1KLC9"/>
<proteinExistence type="predicted"/>
<evidence type="ECO:0000313" key="1">
    <source>
        <dbReference type="EMBL" id="HIT75109.1"/>
    </source>
</evidence>